<evidence type="ECO:0000256" key="7">
    <source>
        <dbReference type="ARBA" id="ARBA00022989"/>
    </source>
</evidence>
<feature type="transmembrane region" description="Helical" evidence="9">
    <location>
        <begin position="425"/>
        <end position="445"/>
    </location>
</feature>
<comment type="similarity">
    <text evidence="3 9">Belongs to the riboflavin transporter family.</text>
</comment>
<evidence type="ECO:0000313" key="12">
    <source>
        <dbReference type="Proteomes" id="UP001374579"/>
    </source>
</evidence>
<feature type="transmembrane region" description="Helical" evidence="9">
    <location>
        <begin position="51"/>
        <end position="76"/>
    </location>
</feature>
<dbReference type="Pfam" id="PF06237">
    <property type="entry name" value="SLC52_ribofla_tr"/>
    <property type="match status" value="2"/>
</dbReference>
<keyword evidence="8 9" id="KW-0472">Membrane</keyword>
<evidence type="ECO:0000256" key="8">
    <source>
        <dbReference type="ARBA" id="ARBA00023136"/>
    </source>
</evidence>
<gene>
    <name evidence="11" type="ORF">V1264_008024</name>
</gene>
<feature type="transmembrane region" description="Helical" evidence="9">
    <location>
        <begin position="357"/>
        <end position="376"/>
    </location>
</feature>
<dbReference type="GO" id="GO:0032217">
    <property type="term" value="F:riboflavin transmembrane transporter activity"/>
    <property type="evidence" value="ECO:0007669"/>
    <property type="project" value="UniProtKB-UniRule"/>
</dbReference>
<dbReference type="InterPro" id="IPR009357">
    <property type="entry name" value="Riboflavin_transptr"/>
</dbReference>
<keyword evidence="6 9" id="KW-0812">Transmembrane</keyword>
<feature type="transmembrane region" description="Helical" evidence="9">
    <location>
        <begin position="90"/>
        <end position="110"/>
    </location>
</feature>
<feature type="transmembrane region" description="Helical" evidence="9">
    <location>
        <begin position="153"/>
        <end position="172"/>
    </location>
</feature>
<feature type="compositionally biased region" description="Gly residues" evidence="10">
    <location>
        <begin position="320"/>
        <end position="329"/>
    </location>
</feature>
<feature type="transmembrane region" description="Helical" evidence="9">
    <location>
        <begin position="396"/>
        <end position="418"/>
    </location>
</feature>
<evidence type="ECO:0000256" key="1">
    <source>
        <dbReference type="ARBA" id="ARBA00000215"/>
    </source>
</evidence>
<evidence type="ECO:0000256" key="4">
    <source>
        <dbReference type="ARBA" id="ARBA00022448"/>
    </source>
</evidence>
<feature type="transmembrane region" description="Helical" evidence="9">
    <location>
        <begin position="122"/>
        <end position="146"/>
    </location>
</feature>
<comment type="caution">
    <text evidence="11">The sequence shown here is derived from an EMBL/GenBank/DDBJ whole genome shotgun (WGS) entry which is preliminary data.</text>
</comment>
<dbReference type="GO" id="GO:0005886">
    <property type="term" value="C:plasma membrane"/>
    <property type="evidence" value="ECO:0007669"/>
    <property type="project" value="UniProtKB-SubCell"/>
</dbReference>
<feature type="transmembrane region" description="Helical" evidence="9">
    <location>
        <begin position="457"/>
        <end position="479"/>
    </location>
</feature>
<feature type="region of interest" description="Disordered" evidence="10">
    <location>
        <begin position="306"/>
        <end position="349"/>
    </location>
</feature>
<evidence type="ECO:0000313" key="11">
    <source>
        <dbReference type="EMBL" id="KAK7092241.1"/>
    </source>
</evidence>
<organism evidence="11 12">
    <name type="scientific">Littorina saxatilis</name>
    <dbReference type="NCBI Taxonomy" id="31220"/>
    <lineage>
        <taxon>Eukaryota</taxon>
        <taxon>Metazoa</taxon>
        <taxon>Spiralia</taxon>
        <taxon>Lophotrochozoa</taxon>
        <taxon>Mollusca</taxon>
        <taxon>Gastropoda</taxon>
        <taxon>Caenogastropoda</taxon>
        <taxon>Littorinimorpha</taxon>
        <taxon>Littorinoidea</taxon>
        <taxon>Littorinidae</taxon>
        <taxon>Littorina</taxon>
    </lineage>
</organism>
<feature type="transmembrane region" description="Helical" evidence="9">
    <location>
        <begin position="215"/>
        <end position="238"/>
    </location>
</feature>
<feature type="transmembrane region" description="Helical" evidence="9">
    <location>
        <begin position="491"/>
        <end position="513"/>
    </location>
</feature>
<keyword evidence="5 9" id="KW-1003">Cell membrane</keyword>
<proteinExistence type="inferred from homology"/>
<dbReference type="Proteomes" id="UP001374579">
    <property type="component" value="Unassembled WGS sequence"/>
</dbReference>
<evidence type="ECO:0000256" key="3">
    <source>
        <dbReference type="ARBA" id="ARBA00006366"/>
    </source>
</evidence>
<feature type="compositionally biased region" description="Low complexity" evidence="10">
    <location>
        <begin position="310"/>
        <end position="319"/>
    </location>
</feature>
<evidence type="ECO:0000256" key="6">
    <source>
        <dbReference type="ARBA" id="ARBA00022692"/>
    </source>
</evidence>
<evidence type="ECO:0000256" key="2">
    <source>
        <dbReference type="ARBA" id="ARBA00004651"/>
    </source>
</evidence>
<dbReference type="AlphaFoldDB" id="A0AAN9ASQ6"/>
<dbReference type="PANTHER" id="PTHR12929">
    <property type="entry name" value="SOLUTE CARRIER FAMILY 52"/>
    <property type="match status" value="1"/>
</dbReference>
<evidence type="ECO:0000256" key="9">
    <source>
        <dbReference type="RuleBase" id="RU368035"/>
    </source>
</evidence>
<reference evidence="11 12" key="1">
    <citation type="submission" date="2024-02" db="EMBL/GenBank/DDBJ databases">
        <title>Chromosome-scale genome assembly of the rough periwinkle Littorina saxatilis.</title>
        <authorList>
            <person name="De Jode A."/>
            <person name="Faria R."/>
            <person name="Formenti G."/>
            <person name="Sims Y."/>
            <person name="Smith T.P."/>
            <person name="Tracey A."/>
            <person name="Wood J.M.D."/>
            <person name="Zagrodzka Z.B."/>
            <person name="Johannesson K."/>
            <person name="Butlin R.K."/>
            <person name="Leder E.H."/>
        </authorList>
    </citation>
    <scope>NUCLEOTIDE SEQUENCE [LARGE SCALE GENOMIC DNA]</scope>
    <source>
        <strain evidence="11">Snail1</strain>
        <tissue evidence="11">Muscle</tissue>
    </source>
</reference>
<name>A0AAN9ASQ6_9CAEN</name>
<comment type="catalytic activity">
    <reaction evidence="1 9">
        <text>riboflavin(in) = riboflavin(out)</text>
        <dbReference type="Rhea" id="RHEA:35015"/>
        <dbReference type="ChEBI" id="CHEBI:57986"/>
    </reaction>
</comment>
<evidence type="ECO:0000256" key="5">
    <source>
        <dbReference type="ARBA" id="ARBA00022475"/>
    </source>
</evidence>
<comment type="subcellular location">
    <subcellularLocation>
        <location evidence="2 9">Cell membrane</location>
        <topology evidence="2 9">Multi-pass membrane protein</topology>
    </subcellularLocation>
</comment>
<feature type="transmembrane region" description="Helical" evidence="9">
    <location>
        <begin position="12"/>
        <end position="31"/>
    </location>
</feature>
<keyword evidence="7 9" id="KW-1133">Transmembrane helix</keyword>
<protein>
    <recommendedName>
        <fullName evidence="9">Riboflavin transporter</fullName>
    </recommendedName>
</protein>
<keyword evidence="4 9" id="KW-0813">Transport</keyword>
<keyword evidence="12" id="KW-1185">Reference proteome</keyword>
<sequence length="525" mass="56104">MMNALERLFVDSKLGVHVLVCVFAISSWVDINGMWVELPIFVTHLPEEWTLPSYITILSQIANIGPIIFIIIAYILKKRSPASKLTLDKVTSYAIMFVGLTSTLLLAFLWQRTAHVAGSERSVALLALSFFLAVMDCTSSLAYVAFLAALKPAYMASFFFGEGLSGFLPAMMALGQGAGDVLCVNGSSTVEKNISGVLVNGTSYFEYPTYTDPRFSVQLFFILLSALIFLSIVAFTLLNFWGYCKDEFVTASSYDLEQDFEEKTKGKSYSCGDSVEGLGISNPVCSVRDETPNIADGHAHFTDLHKSSDSGSHVMAAGSSGSGSSGIGSNGSRDTLVQNDSSDEGKSLVKKGEDKEVSMVIAIFLLVQVVIINFLITSFVLSVQTYSSLPYGISTYNLVVTLSNIANPLACFVSLFLAVSSPLTISALTSLGCACGAYIIVAATMSPDPPMVGHAAGGPVSVAVWVGASFFLTYAKVSVAGVMRLAGRRALIWYGVATQLGALIGAVTGFILVNEIKIFKDASWC</sequence>
<evidence type="ECO:0000256" key="10">
    <source>
        <dbReference type="SAM" id="MobiDB-lite"/>
    </source>
</evidence>
<accession>A0AAN9ASQ6</accession>
<comment type="function">
    <text evidence="9">Plasma membrane transporter mediating the uptake by cells of the water soluble vitamin B2/riboflavin that plays a key role in biochemical oxidation-reduction reactions of the carbohydrate, lipid, and amino acid metabolism.</text>
</comment>
<dbReference type="PANTHER" id="PTHR12929:SF10">
    <property type="entry name" value="RIBOFLAVIN TRANSPORTER"/>
    <property type="match status" value="1"/>
</dbReference>
<dbReference type="EMBL" id="JBAMIC010000021">
    <property type="protein sequence ID" value="KAK7092241.1"/>
    <property type="molecule type" value="Genomic_DNA"/>
</dbReference>